<feature type="zinc finger region" description="dksA C4-type" evidence="4">
    <location>
        <begin position="94"/>
        <end position="118"/>
    </location>
</feature>
<dbReference type="SUPFAM" id="SSF109635">
    <property type="entry name" value="DnaK suppressor protein DksA, alpha-hairpin domain"/>
    <property type="match status" value="1"/>
</dbReference>
<evidence type="ECO:0000256" key="2">
    <source>
        <dbReference type="ARBA" id="ARBA00022771"/>
    </source>
</evidence>
<dbReference type="AlphaFoldDB" id="A0A9X4QNT2"/>
<comment type="caution">
    <text evidence="7">The sequence shown here is derived from an EMBL/GenBank/DDBJ whole genome shotgun (WGS) entry which is preliminary data.</text>
</comment>
<dbReference type="Proteomes" id="UP001153387">
    <property type="component" value="Unassembled WGS sequence"/>
</dbReference>
<proteinExistence type="predicted"/>
<evidence type="ECO:0000259" key="6">
    <source>
        <dbReference type="Pfam" id="PF01258"/>
    </source>
</evidence>
<dbReference type="Gene3D" id="1.20.120.910">
    <property type="entry name" value="DksA, coiled-coil domain"/>
    <property type="match status" value="1"/>
</dbReference>
<dbReference type="PROSITE" id="PS51128">
    <property type="entry name" value="ZF_DKSA_2"/>
    <property type="match status" value="1"/>
</dbReference>
<feature type="region of interest" description="Disordered" evidence="5">
    <location>
        <begin position="122"/>
        <end position="184"/>
    </location>
</feature>
<dbReference type="Pfam" id="PF01258">
    <property type="entry name" value="zf-dskA_traR"/>
    <property type="match status" value="1"/>
</dbReference>
<dbReference type="PANTHER" id="PTHR33823:SF4">
    <property type="entry name" value="GENERAL STRESS PROTEIN 16O"/>
    <property type="match status" value="1"/>
</dbReference>
<sequence length="184" mass="20657">MNGLDEKQLAKLKELLLTEKHDIDRHFLMEAVDGTTAIADDTGELSSYDNHPADLGTETFERERDAAIDQRYFERRDDVERALAKMEDGTYGLCEISGEPIGYDRLEAMPAARYSIAHVPNEETATGDYRPVEEDVMTQPPSGAGEHRQRQAGRFDDADAWKTLEEYGNASDTQATGLETNQDR</sequence>
<dbReference type="NCBIfam" id="TIGR02890">
    <property type="entry name" value="bacill_yteA"/>
    <property type="match status" value="1"/>
</dbReference>
<evidence type="ECO:0000256" key="5">
    <source>
        <dbReference type="SAM" id="MobiDB-lite"/>
    </source>
</evidence>
<dbReference type="EMBL" id="JAPDHZ010000004">
    <property type="protein sequence ID" value="MDG0793669.1"/>
    <property type="molecule type" value="Genomic_DNA"/>
</dbReference>
<evidence type="ECO:0000313" key="8">
    <source>
        <dbReference type="Proteomes" id="UP001153387"/>
    </source>
</evidence>
<keyword evidence="3" id="KW-0862">Zinc</keyword>
<dbReference type="InterPro" id="IPR014240">
    <property type="entry name" value="YteA"/>
</dbReference>
<keyword evidence="8" id="KW-1185">Reference proteome</keyword>
<keyword evidence="2" id="KW-0863">Zinc-finger</keyword>
<dbReference type="InterPro" id="IPR037187">
    <property type="entry name" value="DnaK_N"/>
</dbReference>
<accession>A0A9X4QNT2</accession>
<feature type="compositionally biased region" description="Basic and acidic residues" evidence="5">
    <location>
        <begin position="145"/>
        <end position="165"/>
    </location>
</feature>
<feature type="compositionally biased region" description="Polar residues" evidence="5">
    <location>
        <begin position="170"/>
        <end position="184"/>
    </location>
</feature>
<evidence type="ECO:0000256" key="4">
    <source>
        <dbReference type="PROSITE-ProRule" id="PRU00510"/>
    </source>
</evidence>
<dbReference type="InterPro" id="IPR000962">
    <property type="entry name" value="Znf_DskA_TraR"/>
</dbReference>
<keyword evidence="1" id="KW-0479">Metal-binding</keyword>
<reference evidence="7 8" key="1">
    <citation type="submission" date="2022-10" db="EMBL/GenBank/DDBJ databases">
        <title>Comparative genomic analysis of Cohnella hashimotonis sp. nov., isolated from the International Space Station.</title>
        <authorList>
            <person name="Simpson A."/>
            <person name="Venkateswaran K."/>
        </authorList>
    </citation>
    <scope>NUCLEOTIDE SEQUENCE [LARGE SCALE GENOMIC DNA]</scope>
    <source>
        <strain evidence="7 8">DSM 18997</strain>
    </source>
</reference>
<evidence type="ECO:0000313" key="7">
    <source>
        <dbReference type="EMBL" id="MDG0793669.1"/>
    </source>
</evidence>
<dbReference type="GO" id="GO:0008270">
    <property type="term" value="F:zinc ion binding"/>
    <property type="evidence" value="ECO:0007669"/>
    <property type="project" value="UniProtKB-KW"/>
</dbReference>
<feature type="domain" description="Zinc finger DksA/TraR C4-type" evidence="6">
    <location>
        <begin position="89"/>
        <end position="116"/>
    </location>
</feature>
<evidence type="ECO:0000256" key="1">
    <source>
        <dbReference type="ARBA" id="ARBA00022723"/>
    </source>
</evidence>
<gene>
    <name evidence="7" type="ORF">OMP38_24685</name>
</gene>
<organism evidence="7 8">
    <name type="scientific">Cohnella ginsengisoli</name>
    <dbReference type="NCBI Taxonomy" id="425004"/>
    <lineage>
        <taxon>Bacteria</taxon>
        <taxon>Bacillati</taxon>
        <taxon>Bacillota</taxon>
        <taxon>Bacilli</taxon>
        <taxon>Bacillales</taxon>
        <taxon>Paenibacillaceae</taxon>
        <taxon>Cohnella</taxon>
    </lineage>
</organism>
<protein>
    <submittedName>
        <fullName evidence="7">TraR/DksA C4-type zinc finger protein</fullName>
    </submittedName>
</protein>
<name>A0A9X4QNT2_9BACL</name>
<dbReference type="RefSeq" id="WP_277567410.1">
    <property type="nucleotide sequence ID" value="NZ_JAPDHZ010000004.1"/>
</dbReference>
<evidence type="ECO:0000256" key="3">
    <source>
        <dbReference type="ARBA" id="ARBA00022833"/>
    </source>
</evidence>
<dbReference type="PANTHER" id="PTHR33823">
    <property type="entry name" value="RNA POLYMERASE-BINDING TRANSCRIPTION FACTOR DKSA-RELATED"/>
    <property type="match status" value="1"/>
</dbReference>